<accession>A0A9P6JP43</accession>
<evidence type="ECO:0000313" key="2">
    <source>
        <dbReference type="Proteomes" id="UP000807306"/>
    </source>
</evidence>
<comment type="caution">
    <text evidence="1">The sequence shown here is derived from an EMBL/GenBank/DDBJ whole genome shotgun (WGS) entry which is preliminary data.</text>
</comment>
<proteinExistence type="predicted"/>
<dbReference type="AlphaFoldDB" id="A0A9P6JP43"/>
<evidence type="ECO:0008006" key="3">
    <source>
        <dbReference type="Google" id="ProtNLM"/>
    </source>
</evidence>
<dbReference type="OrthoDB" id="3365698at2759"/>
<dbReference type="SUPFAM" id="SSF52047">
    <property type="entry name" value="RNI-like"/>
    <property type="match status" value="1"/>
</dbReference>
<evidence type="ECO:0000313" key="1">
    <source>
        <dbReference type="EMBL" id="KAF9527284.1"/>
    </source>
</evidence>
<protein>
    <recommendedName>
        <fullName evidence="3">F-box domain-containing protein</fullName>
    </recommendedName>
</protein>
<name>A0A9P6JP43_9AGAR</name>
<reference evidence="1" key="1">
    <citation type="submission" date="2020-11" db="EMBL/GenBank/DDBJ databases">
        <authorList>
            <consortium name="DOE Joint Genome Institute"/>
            <person name="Ahrendt S."/>
            <person name="Riley R."/>
            <person name="Andreopoulos W."/>
            <person name="Labutti K."/>
            <person name="Pangilinan J."/>
            <person name="Ruiz-Duenas F.J."/>
            <person name="Barrasa J.M."/>
            <person name="Sanchez-Garcia M."/>
            <person name="Camarero S."/>
            <person name="Miyauchi S."/>
            <person name="Serrano A."/>
            <person name="Linde D."/>
            <person name="Babiker R."/>
            <person name="Drula E."/>
            <person name="Ayuso-Fernandez I."/>
            <person name="Pacheco R."/>
            <person name="Padilla G."/>
            <person name="Ferreira P."/>
            <person name="Barriuso J."/>
            <person name="Kellner H."/>
            <person name="Castanera R."/>
            <person name="Alfaro M."/>
            <person name="Ramirez L."/>
            <person name="Pisabarro A.G."/>
            <person name="Kuo A."/>
            <person name="Tritt A."/>
            <person name="Lipzen A."/>
            <person name="He G."/>
            <person name="Yan M."/>
            <person name="Ng V."/>
            <person name="Cullen D."/>
            <person name="Martin F."/>
            <person name="Rosso M.-N."/>
            <person name="Henrissat B."/>
            <person name="Hibbett D."/>
            <person name="Martinez A.T."/>
            <person name="Grigoriev I.V."/>
        </authorList>
    </citation>
    <scope>NUCLEOTIDE SEQUENCE</scope>
    <source>
        <strain evidence="1">CBS 506.95</strain>
    </source>
</reference>
<keyword evidence="2" id="KW-1185">Reference proteome</keyword>
<dbReference type="Gene3D" id="3.80.10.10">
    <property type="entry name" value="Ribonuclease Inhibitor"/>
    <property type="match status" value="1"/>
</dbReference>
<dbReference type="Proteomes" id="UP000807306">
    <property type="component" value="Unassembled WGS sequence"/>
</dbReference>
<dbReference type="InterPro" id="IPR032675">
    <property type="entry name" value="LRR_dom_sf"/>
</dbReference>
<dbReference type="EMBL" id="MU157862">
    <property type="protein sequence ID" value="KAF9527284.1"/>
    <property type="molecule type" value="Genomic_DNA"/>
</dbReference>
<gene>
    <name evidence="1" type="ORF">CPB83DRAFT_856293</name>
</gene>
<organism evidence="1 2">
    <name type="scientific">Crepidotus variabilis</name>
    <dbReference type="NCBI Taxonomy" id="179855"/>
    <lineage>
        <taxon>Eukaryota</taxon>
        <taxon>Fungi</taxon>
        <taxon>Dikarya</taxon>
        <taxon>Basidiomycota</taxon>
        <taxon>Agaricomycotina</taxon>
        <taxon>Agaricomycetes</taxon>
        <taxon>Agaricomycetidae</taxon>
        <taxon>Agaricales</taxon>
        <taxon>Agaricineae</taxon>
        <taxon>Crepidotaceae</taxon>
        <taxon>Crepidotus</taxon>
    </lineage>
</organism>
<sequence>MPRPVFQRRISSKLAISLGRHGKFLESPIPGLVSSNDPPSDAERIAATEAIVAAESRLKNEKVLASPGYDYHTQPLVEYIQAHRAVLSPARKLPTELLREIFAHYFATCCAHAGVDPFDNCPPWELAQICRLWREIAISMAWLWRHLPRIHFAERKDNLSAKQHLKLLETLLRWSADNPLTFFLSKRDHKESDAILLLLFRHSERWERVSLNITELVCAHFSRLKGKLQSLEFIDLQLLPSGRLHVNMFQEAPRLQEVHISLGPLPGFMYLPWSQLTVYREESREITALMNVLAHASKVLQRLDFELIDGSSTTMVVQIPHRQYPRLTRLALRSTHGPPIATLLEWLTMPTLEDLTLHDFGGVPVLPPLLSFIQRSACTLKSLSLHSLLSTSQIISVLRLTPHLHELDLNYINDDLVKAFTATENLENFTWKLLPELESLTIHVDLLSQGLLHHIPKLAQARCDLVIPSPEEGLTNASTHFCPLKLAVASKTSITCIENLGFSTNASLEWRETLAATKMVIDEEVIKAASWHIGSFAQDTRKEKLAKVIRRFEHILELLEGFGVNDENVPYFYYERINISLWKLFLVEPLLFHQKLKFNARVEALLIQWADVMERLYSQLRWLWDEQGFLRYEPSSVERMPQVSSFKQFFLDKSSAQVSNVR</sequence>